<name>A0A418Q1W7_9SPHN</name>
<dbReference type="GO" id="GO:0004252">
    <property type="term" value="F:serine-type endopeptidase activity"/>
    <property type="evidence" value="ECO:0007669"/>
    <property type="project" value="TreeGrafter"/>
</dbReference>
<dbReference type="Gene3D" id="3.40.50.1820">
    <property type="entry name" value="alpha/beta hydrolase"/>
    <property type="match status" value="1"/>
</dbReference>
<dbReference type="SUPFAM" id="SSF53474">
    <property type="entry name" value="alpha/beta-Hydrolases"/>
    <property type="match status" value="1"/>
</dbReference>
<evidence type="ECO:0000259" key="2">
    <source>
        <dbReference type="Pfam" id="PF00326"/>
    </source>
</evidence>
<evidence type="ECO:0000313" key="4">
    <source>
        <dbReference type="Proteomes" id="UP000285023"/>
    </source>
</evidence>
<dbReference type="Proteomes" id="UP000285023">
    <property type="component" value="Unassembled WGS sequence"/>
</dbReference>
<dbReference type="Pfam" id="PF00326">
    <property type="entry name" value="Peptidase_S9"/>
    <property type="match status" value="1"/>
</dbReference>
<sequence>MLFASVSVAGICAEAQTLEQDAAAFGAREAVAAPDLSADGSTVLYLTPGPGAKTVAVTSNLVSGKSATIVSSDGNPESLGACHFVSPTRIVCNFGGLVENTTTGDLIGFNRLVALNTDGGDAKLLGRSESVWDSRLRQNDGYIIDWLDGTDNSVLMSRDYVAEQGKIGTNIVQKKDGLGVDRLDTLTVRGKPVESPRDGAGMYMSDGRGNVRLMAIVGARDSGMLTGRVKYFYRTPHSRDWKPLAESEDYDLQPLAIDAASNQLYMLKKKEGRDALYTVKLDGSLATSLVAENARVDIDDVVRFGGGQRVIGYTFAEEKRKTVYFDPEFRGLASSLSKALPHLPLVEFVDASPDGQKLLVFAGSDNDPGRYYLFDRTAKSLNEAMLARPGLEGRTLATVKPVTIPAADGASIPAYLTLPPGKEAKNLPAVVLPHGGPSARDEWGFDWLAQFLAARGYAVLQPQYRGSAGFGDAWLNENGYRNWRTSIGDITSSARWLSSQGIADPGKLAIVGWSYGGYAALQSAATEPSLYKAAVAIAPVTDLAQLKLDSRNFTNSRLRDRQIGSGPHVAEGSPIKNVTAIQAPVLLVHGDMDANVRYAHSQRMDSALRAAGKSSELLSLKGLDHHLDDGTARAQMLTRIGLLLDRTIGK</sequence>
<accession>A0A418Q1W7</accession>
<comment type="caution">
    <text evidence="3">The sequence shown here is derived from an EMBL/GenBank/DDBJ whole genome shotgun (WGS) entry which is preliminary data.</text>
</comment>
<evidence type="ECO:0000256" key="1">
    <source>
        <dbReference type="ARBA" id="ARBA00022801"/>
    </source>
</evidence>
<dbReference type="AlphaFoldDB" id="A0A418Q1W7"/>
<proteinExistence type="predicted"/>
<dbReference type="EMBL" id="QXTF01000001">
    <property type="protein sequence ID" value="RIX31821.1"/>
    <property type="molecule type" value="Genomic_DNA"/>
</dbReference>
<dbReference type="InterPro" id="IPR001375">
    <property type="entry name" value="Peptidase_S9_cat"/>
</dbReference>
<organism evidence="3 4">
    <name type="scientific">Sphingomonas edaphi</name>
    <dbReference type="NCBI Taxonomy" id="2315689"/>
    <lineage>
        <taxon>Bacteria</taxon>
        <taxon>Pseudomonadati</taxon>
        <taxon>Pseudomonadota</taxon>
        <taxon>Alphaproteobacteria</taxon>
        <taxon>Sphingomonadales</taxon>
        <taxon>Sphingomonadaceae</taxon>
        <taxon>Sphingomonas</taxon>
    </lineage>
</organism>
<dbReference type="GO" id="GO:0006508">
    <property type="term" value="P:proteolysis"/>
    <property type="evidence" value="ECO:0007669"/>
    <property type="project" value="InterPro"/>
</dbReference>
<reference evidence="3 4" key="1">
    <citation type="submission" date="2018-09" db="EMBL/GenBank/DDBJ databases">
        <title>Sphingomonas sp. DAC4.</title>
        <authorList>
            <person name="Seo T."/>
        </authorList>
    </citation>
    <scope>NUCLEOTIDE SEQUENCE [LARGE SCALE GENOMIC DNA]</scope>
    <source>
        <strain evidence="3 4">DAC4</strain>
    </source>
</reference>
<keyword evidence="1" id="KW-0378">Hydrolase</keyword>
<dbReference type="SUPFAM" id="SSF82171">
    <property type="entry name" value="DPP6 N-terminal domain-like"/>
    <property type="match status" value="1"/>
</dbReference>
<gene>
    <name evidence="3" type="ORF">D3M59_02135</name>
</gene>
<dbReference type="PANTHER" id="PTHR42776:SF27">
    <property type="entry name" value="DIPEPTIDYL PEPTIDASE FAMILY MEMBER 6"/>
    <property type="match status" value="1"/>
</dbReference>
<feature type="domain" description="Peptidase S9 prolyl oligopeptidase catalytic" evidence="2">
    <location>
        <begin position="443"/>
        <end position="640"/>
    </location>
</feature>
<evidence type="ECO:0000313" key="3">
    <source>
        <dbReference type="EMBL" id="RIX31821.1"/>
    </source>
</evidence>
<dbReference type="InterPro" id="IPR029058">
    <property type="entry name" value="AB_hydrolase_fold"/>
</dbReference>
<dbReference type="PANTHER" id="PTHR42776">
    <property type="entry name" value="SERINE PEPTIDASE S9 FAMILY MEMBER"/>
    <property type="match status" value="1"/>
</dbReference>
<keyword evidence="4" id="KW-1185">Reference proteome</keyword>
<protein>
    <submittedName>
        <fullName evidence="3">S9 family peptidase</fullName>
    </submittedName>
</protein>
<dbReference type="OrthoDB" id="128799at2"/>